<keyword evidence="6" id="KW-0378">Hydrolase</keyword>
<comment type="cofactor">
    <cofactor evidence="1">
        <name>a divalent metal cation</name>
        <dbReference type="ChEBI" id="CHEBI:60240"/>
    </cofactor>
</comment>
<dbReference type="PANTHER" id="PTHR22930">
    <property type="match status" value="1"/>
</dbReference>
<gene>
    <name evidence="8" type="ORF">GE061_015331</name>
</gene>
<dbReference type="GO" id="GO:0016787">
    <property type="term" value="F:hydrolase activity"/>
    <property type="evidence" value="ECO:0007669"/>
    <property type="project" value="UniProtKB-KW"/>
</dbReference>
<sequence>MPRKSQKAKCIDGIVYSALQDFILAENSDDEEQVLEVCFENLYAVVGFRYGVDLTHGSVKKSRAWCTSVLPNMDQDRFRQMMRVNWAQFQTIVDLIKDDAVFKSKLQFPVEVQLMIVLYRLGSYGEGASIAKIANLFGVGDGGTVDIVTRRIFRAILALKSRFLTWMNAEERAKIVAETYDELPYCVGYIDGTEIPLAEKPVTSPDDYYSRKQRFSIKAQIVCDRHLVVRSLTVGHPGCVHDARIYALSELGRRTPDFLSNHQWIAGDSAYKLTTTLITPYKRSAGVPLPENQVRFNKIFSKYRVRVEHTFGSMKERFCSLKELKVRIIDEKSVRFVCEWFTVCVLLNNIIRTTSNDDEPFEAEDSDHETEEISEINNAYDGEAVNEGVHKREAIAELIL</sequence>
<name>A0A6A4J0P7_APOLU</name>
<dbReference type="GO" id="GO:0004518">
    <property type="term" value="F:nuclease activity"/>
    <property type="evidence" value="ECO:0007669"/>
    <property type="project" value="UniProtKB-KW"/>
</dbReference>
<accession>A0A6A4J0P7</accession>
<dbReference type="Proteomes" id="UP000466442">
    <property type="component" value="Unassembled WGS sequence"/>
</dbReference>
<reference evidence="8" key="1">
    <citation type="journal article" date="2021" name="Mol. Ecol. Resour.">
        <title>Apolygus lucorum genome provides insights into omnivorousness and mesophyll feeding.</title>
        <authorList>
            <person name="Liu Y."/>
            <person name="Liu H."/>
            <person name="Wang H."/>
            <person name="Huang T."/>
            <person name="Liu B."/>
            <person name="Yang B."/>
            <person name="Yin L."/>
            <person name="Li B."/>
            <person name="Zhang Y."/>
            <person name="Zhang S."/>
            <person name="Jiang F."/>
            <person name="Zhang X."/>
            <person name="Ren Y."/>
            <person name="Wang B."/>
            <person name="Wang S."/>
            <person name="Lu Y."/>
            <person name="Wu K."/>
            <person name="Fan W."/>
            <person name="Wang G."/>
        </authorList>
    </citation>
    <scope>NUCLEOTIDE SEQUENCE</scope>
    <source>
        <strain evidence="8">12Hb</strain>
    </source>
</reference>
<evidence type="ECO:0000313" key="9">
    <source>
        <dbReference type="Proteomes" id="UP000466442"/>
    </source>
</evidence>
<evidence type="ECO:0000256" key="2">
    <source>
        <dbReference type="ARBA" id="ARBA00004123"/>
    </source>
</evidence>
<evidence type="ECO:0000256" key="4">
    <source>
        <dbReference type="ARBA" id="ARBA00022722"/>
    </source>
</evidence>
<comment type="subcellular location">
    <subcellularLocation>
        <location evidence="2">Nucleus</location>
    </subcellularLocation>
</comment>
<keyword evidence="7" id="KW-0539">Nucleus</keyword>
<comment type="caution">
    <text evidence="8">The sequence shown here is derived from an EMBL/GenBank/DDBJ whole genome shotgun (WGS) entry which is preliminary data.</text>
</comment>
<protein>
    <submittedName>
        <fullName evidence="8">Uncharacterized protein</fullName>
    </submittedName>
</protein>
<evidence type="ECO:0000256" key="5">
    <source>
        <dbReference type="ARBA" id="ARBA00022723"/>
    </source>
</evidence>
<dbReference type="InterPro" id="IPR027806">
    <property type="entry name" value="HARBI1_dom"/>
</dbReference>
<dbReference type="OrthoDB" id="7788538at2759"/>
<evidence type="ECO:0000256" key="6">
    <source>
        <dbReference type="ARBA" id="ARBA00022801"/>
    </source>
</evidence>
<dbReference type="GO" id="GO:0005634">
    <property type="term" value="C:nucleus"/>
    <property type="evidence" value="ECO:0007669"/>
    <property type="project" value="UniProtKB-SubCell"/>
</dbReference>
<keyword evidence="9" id="KW-1185">Reference proteome</keyword>
<evidence type="ECO:0000256" key="1">
    <source>
        <dbReference type="ARBA" id="ARBA00001968"/>
    </source>
</evidence>
<evidence type="ECO:0000313" key="8">
    <source>
        <dbReference type="EMBL" id="KAF6209583.1"/>
    </source>
</evidence>
<dbReference type="EMBL" id="WIXP02000006">
    <property type="protein sequence ID" value="KAF6209583.1"/>
    <property type="molecule type" value="Genomic_DNA"/>
</dbReference>
<dbReference type="PANTHER" id="PTHR22930:SF85">
    <property type="entry name" value="GH03217P-RELATED"/>
    <property type="match status" value="1"/>
</dbReference>
<dbReference type="GO" id="GO:0046872">
    <property type="term" value="F:metal ion binding"/>
    <property type="evidence" value="ECO:0007669"/>
    <property type="project" value="UniProtKB-KW"/>
</dbReference>
<keyword evidence="4" id="KW-0540">Nuclease</keyword>
<proteinExistence type="inferred from homology"/>
<dbReference type="InterPro" id="IPR045249">
    <property type="entry name" value="HARBI1-like"/>
</dbReference>
<organism evidence="8 9">
    <name type="scientific">Apolygus lucorum</name>
    <name type="common">Small green plant bug</name>
    <name type="synonym">Lygocoris lucorum</name>
    <dbReference type="NCBI Taxonomy" id="248454"/>
    <lineage>
        <taxon>Eukaryota</taxon>
        <taxon>Metazoa</taxon>
        <taxon>Ecdysozoa</taxon>
        <taxon>Arthropoda</taxon>
        <taxon>Hexapoda</taxon>
        <taxon>Insecta</taxon>
        <taxon>Pterygota</taxon>
        <taxon>Neoptera</taxon>
        <taxon>Paraneoptera</taxon>
        <taxon>Hemiptera</taxon>
        <taxon>Heteroptera</taxon>
        <taxon>Panheteroptera</taxon>
        <taxon>Cimicomorpha</taxon>
        <taxon>Miridae</taxon>
        <taxon>Mirini</taxon>
        <taxon>Apolygus</taxon>
    </lineage>
</organism>
<dbReference type="AlphaFoldDB" id="A0A6A4J0P7"/>
<comment type="similarity">
    <text evidence="3">Belongs to the HARBI1 family.</text>
</comment>
<evidence type="ECO:0000256" key="3">
    <source>
        <dbReference type="ARBA" id="ARBA00006958"/>
    </source>
</evidence>
<dbReference type="Pfam" id="PF13359">
    <property type="entry name" value="DDE_Tnp_4"/>
    <property type="match status" value="1"/>
</dbReference>
<evidence type="ECO:0000256" key="7">
    <source>
        <dbReference type="ARBA" id="ARBA00023242"/>
    </source>
</evidence>
<keyword evidence="5" id="KW-0479">Metal-binding</keyword>